<feature type="binding site" evidence="6">
    <location>
        <begin position="47"/>
        <end position="49"/>
    </location>
    <ligand>
        <name>S-adenosyl-L-methionine</name>
        <dbReference type="ChEBI" id="CHEBI:59789"/>
    </ligand>
</feature>
<evidence type="ECO:0000256" key="4">
    <source>
        <dbReference type="ARBA" id="ARBA00022679"/>
    </source>
</evidence>
<evidence type="ECO:0000256" key="5">
    <source>
        <dbReference type="ARBA" id="ARBA00022691"/>
    </source>
</evidence>
<dbReference type="InterPro" id="IPR029063">
    <property type="entry name" value="SAM-dependent_MTases_sf"/>
</dbReference>
<comment type="subcellular location">
    <subcellularLocation>
        <location evidence="6">Cytoplasm</location>
    </subcellularLocation>
</comment>
<dbReference type="Proteomes" id="UP000199556">
    <property type="component" value="Unassembled WGS sequence"/>
</dbReference>
<dbReference type="Pfam" id="PF01795">
    <property type="entry name" value="Methyltransf_5"/>
    <property type="match status" value="1"/>
</dbReference>
<keyword evidence="2 6" id="KW-0698">rRNA processing</keyword>
<evidence type="ECO:0000256" key="1">
    <source>
        <dbReference type="ARBA" id="ARBA00010396"/>
    </source>
</evidence>
<feature type="binding site" evidence="6">
    <location>
        <position position="92"/>
    </location>
    <ligand>
        <name>S-adenosyl-L-methionine</name>
        <dbReference type="ChEBI" id="CHEBI:59789"/>
    </ligand>
</feature>
<protein>
    <recommendedName>
        <fullName evidence="6">Ribosomal RNA small subunit methyltransferase H</fullName>
        <ecNumber evidence="6">2.1.1.199</ecNumber>
    </recommendedName>
    <alternativeName>
        <fullName evidence="6">16S rRNA m(4)C1402 methyltransferase</fullName>
    </alternativeName>
    <alternativeName>
        <fullName evidence="6">rRNA (cytosine-N(4)-)-methyltransferase RsmH</fullName>
    </alternativeName>
</protein>
<comment type="function">
    <text evidence="6">Specifically methylates the N4 position of cytidine in position 1402 (C1402) of 16S rRNA.</text>
</comment>
<dbReference type="GO" id="GO:0071424">
    <property type="term" value="F:rRNA (cytosine-N4-)-methyltransferase activity"/>
    <property type="evidence" value="ECO:0007669"/>
    <property type="project" value="UniProtKB-UniRule"/>
</dbReference>
<keyword evidence="5 6" id="KW-0949">S-adenosyl-L-methionine</keyword>
<dbReference type="GO" id="GO:0070475">
    <property type="term" value="P:rRNA base methylation"/>
    <property type="evidence" value="ECO:0007669"/>
    <property type="project" value="UniProtKB-UniRule"/>
</dbReference>
<evidence type="ECO:0000256" key="2">
    <source>
        <dbReference type="ARBA" id="ARBA00022552"/>
    </source>
</evidence>
<keyword evidence="4 6" id="KW-0808">Transferase</keyword>
<evidence type="ECO:0000313" key="8">
    <source>
        <dbReference type="Proteomes" id="UP000199556"/>
    </source>
</evidence>
<dbReference type="InterPro" id="IPR002903">
    <property type="entry name" value="RsmH"/>
</dbReference>
<evidence type="ECO:0000256" key="6">
    <source>
        <dbReference type="HAMAP-Rule" id="MF_01007"/>
    </source>
</evidence>
<keyword evidence="8" id="KW-1185">Reference proteome</keyword>
<feature type="binding site" evidence="6">
    <location>
        <position position="114"/>
    </location>
    <ligand>
        <name>S-adenosyl-L-methionine</name>
        <dbReference type="ChEBI" id="CHEBI:59789"/>
    </ligand>
</feature>
<dbReference type="EC" id="2.1.1.199" evidence="6"/>
<accession>A0A1I4RAL0</accession>
<organism evidence="7 8">
    <name type="scientific">Ectothiorhodospira mobilis</name>
    <dbReference type="NCBI Taxonomy" id="195064"/>
    <lineage>
        <taxon>Bacteria</taxon>
        <taxon>Pseudomonadati</taxon>
        <taxon>Pseudomonadota</taxon>
        <taxon>Gammaproteobacteria</taxon>
        <taxon>Chromatiales</taxon>
        <taxon>Ectothiorhodospiraceae</taxon>
        <taxon>Ectothiorhodospira</taxon>
    </lineage>
</organism>
<name>A0A1I4RAL0_ECTMO</name>
<proteinExistence type="inferred from homology"/>
<keyword evidence="3 6" id="KW-0489">Methyltransferase</keyword>
<dbReference type="HAMAP" id="MF_01007">
    <property type="entry name" value="16SrRNA_methyltr_H"/>
    <property type="match status" value="1"/>
</dbReference>
<dbReference type="AlphaFoldDB" id="A0A1I4RAL0"/>
<comment type="similarity">
    <text evidence="1 6">Belongs to the methyltransferase superfamily. RsmH family.</text>
</comment>
<dbReference type="EMBL" id="FOUO01000007">
    <property type="protein sequence ID" value="SFM49334.1"/>
    <property type="molecule type" value="Genomic_DNA"/>
</dbReference>
<keyword evidence="6" id="KW-0963">Cytoplasm</keyword>
<dbReference type="NCBIfam" id="TIGR00006">
    <property type="entry name" value="16S rRNA (cytosine(1402)-N(4))-methyltransferase RsmH"/>
    <property type="match status" value="1"/>
</dbReference>
<gene>
    <name evidence="6" type="primary">rsmH</name>
    <name evidence="7" type="ORF">SAMN05421721_10750</name>
</gene>
<evidence type="ECO:0000313" key="7">
    <source>
        <dbReference type="EMBL" id="SFM49334.1"/>
    </source>
</evidence>
<feature type="binding site" evidence="6">
    <location>
        <position position="67"/>
    </location>
    <ligand>
        <name>S-adenosyl-L-methionine</name>
        <dbReference type="ChEBI" id="CHEBI:59789"/>
    </ligand>
</feature>
<dbReference type="SUPFAM" id="SSF81799">
    <property type="entry name" value="Putative methyltransferase TM0872, insert domain"/>
    <property type="match status" value="1"/>
</dbReference>
<dbReference type="GO" id="GO:0005737">
    <property type="term" value="C:cytoplasm"/>
    <property type="evidence" value="ECO:0007669"/>
    <property type="project" value="UniProtKB-SubCell"/>
</dbReference>
<dbReference type="STRING" id="195064.SAMN05421721_10750"/>
<dbReference type="Gene3D" id="1.10.150.170">
    <property type="entry name" value="Putative methyltransferase TM0872, insert domain"/>
    <property type="match status" value="1"/>
</dbReference>
<sequence length="322" mass="35652">MNQAKDWTPSPCEGEGDDHRPVMLRESVEALAIRQEGLYVDATFGRGGHSAAILERLGPGGRLIALDQDPQAEAVARRMALDPRLEFVRTSFVELGAVLAARELAGRVDGILLDLGVSSPQLDDPQRGFSFMRDGPLDMRMDPTRGESAADWLARAEEAEIAAVLRDLGEERFARRIARRLVEARREAPIRSTGALAALIAEAVPRRERHKHPATRSFQAIRMRVNGELEALDACLGQVPAALAPGGRVAVISFHSLEDRRVKRFMRRQVQGEPLPRELPVRDPPPGRTLRLVGRAHRPQEDEVMTNPRARSAVLRVAERLP</sequence>
<dbReference type="PANTHER" id="PTHR11265">
    <property type="entry name" value="S-ADENOSYL-METHYLTRANSFERASE MRAW"/>
    <property type="match status" value="1"/>
</dbReference>
<dbReference type="RefSeq" id="WP_280521887.1">
    <property type="nucleotide sequence ID" value="NZ_FOUO01000007.1"/>
</dbReference>
<reference evidence="7 8" key="1">
    <citation type="submission" date="2016-10" db="EMBL/GenBank/DDBJ databases">
        <authorList>
            <person name="de Groot N.N."/>
        </authorList>
    </citation>
    <scope>NUCLEOTIDE SEQUENCE [LARGE SCALE GENOMIC DNA]</scope>
    <source>
        <strain evidence="7 8">DSM 4180</strain>
    </source>
</reference>
<feature type="binding site" evidence="6">
    <location>
        <position position="121"/>
    </location>
    <ligand>
        <name>S-adenosyl-L-methionine</name>
        <dbReference type="ChEBI" id="CHEBI:59789"/>
    </ligand>
</feature>
<dbReference type="Gene3D" id="3.40.50.150">
    <property type="entry name" value="Vaccinia Virus protein VP39"/>
    <property type="match status" value="1"/>
</dbReference>
<dbReference type="SUPFAM" id="SSF53335">
    <property type="entry name" value="S-adenosyl-L-methionine-dependent methyltransferases"/>
    <property type="match status" value="1"/>
</dbReference>
<dbReference type="PIRSF" id="PIRSF004486">
    <property type="entry name" value="MraW"/>
    <property type="match status" value="1"/>
</dbReference>
<dbReference type="InterPro" id="IPR023397">
    <property type="entry name" value="SAM-dep_MeTrfase_MraW_recog"/>
</dbReference>
<evidence type="ECO:0000256" key="3">
    <source>
        <dbReference type="ARBA" id="ARBA00022603"/>
    </source>
</evidence>
<dbReference type="PANTHER" id="PTHR11265:SF0">
    <property type="entry name" value="12S RRNA N4-METHYLCYTIDINE METHYLTRANSFERASE"/>
    <property type="match status" value="1"/>
</dbReference>
<comment type="catalytic activity">
    <reaction evidence="6">
        <text>cytidine(1402) in 16S rRNA + S-adenosyl-L-methionine = N(4)-methylcytidine(1402) in 16S rRNA + S-adenosyl-L-homocysteine + H(+)</text>
        <dbReference type="Rhea" id="RHEA:42928"/>
        <dbReference type="Rhea" id="RHEA-COMP:10286"/>
        <dbReference type="Rhea" id="RHEA-COMP:10287"/>
        <dbReference type="ChEBI" id="CHEBI:15378"/>
        <dbReference type="ChEBI" id="CHEBI:57856"/>
        <dbReference type="ChEBI" id="CHEBI:59789"/>
        <dbReference type="ChEBI" id="CHEBI:74506"/>
        <dbReference type="ChEBI" id="CHEBI:82748"/>
        <dbReference type="EC" id="2.1.1.199"/>
    </reaction>
</comment>